<reference evidence="1 2" key="1">
    <citation type="journal article" date="2018" name="Nat. Commun.">
        <title>Tailed giant Tupanvirus possesses the most complete translational apparatus of the known virosphere.</title>
        <authorList>
            <person name="Abrahao J."/>
            <person name="Silva L."/>
            <person name="Silva L.S."/>
            <person name="Khalil J.Y.B."/>
            <person name="Rodrigues R."/>
            <person name="Arantes T."/>
            <person name="Assis F."/>
            <person name="Boratto P."/>
            <person name="Andrade M."/>
            <person name="Kroon E.G."/>
            <person name="Ribeiro B."/>
            <person name="Bergier I."/>
            <person name="Seligmann H."/>
            <person name="Ghigo E."/>
            <person name="Colson P."/>
            <person name="Levasseur A."/>
            <person name="Kroemer G."/>
            <person name="Raoult D."/>
            <person name="La Scola B."/>
        </authorList>
    </citation>
    <scope>NUCLEOTIDE SEQUENCE [LARGE SCALE GENOMIC DNA]</scope>
    <source>
        <strain evidence="1">Deep ocean</strain>
    </source>
</reference>
<dbReference type="EMBL" id="MF405918">
    <property type="protein sequence ID" value="AUL79492.3"/>
    <property type="molecule type" value="Genomic_DNA"/>
</dbReference>
<dbReference type="Proteomes" id="UP000241719">
    <property type="component" value="Segment"/>
</dbReference>
<keyword evidence="2" id="KW-1185">Reference proteome</keyword>
<organism evidence="1 2">
    <name type="scientific">Tupanvirus deep ocean</name>
    <dbReference type="NCBI Taxonomy" id="2126984"/>
    <lineage>
        <taxon>Viruses</taxon>
        <taxon>Varidnaviria</taxon>
        <taxon>Bamfordvirae</taxon>
        <taxon>Nucleocytoviricota</taxon>
        <taxon>Megaviricetes</taxon>
        <taxon>Imitervirales</taxon>
        <taxon>Mimiviridae</taxon>
        <taxon>Megamimivirinae</taxon>
        <taxon>Tupanvirus</taxon>
        <taxon>Tupanvirus altamarinense</taxon>
    </lineage>
</organism>
<accession>A0AC59HC74</accession>
<protein>
    <submittedName>
        <fullName evidence="1">Orfan</fullName>
    </submittedName>
</protein>
<name>A0AC59HC74_9VIRU</name>
<proteinExistence type="predicted"/>
<evidence type="ECO:0000313" key="1">
    <source>
        <dbReference type="EMBL" id="AUL79492.3"/>
    </source>
</evidence>
<sequence length="323" mass="37053">MWKKFIQSLTQRAFQQECPFGIPIDGPASFMDVLEPVKITTLPTNQCVVNSTEIVPVSQPSLVKPTNHQSMIIGFCKMNNRVNPFVPTNFYNGVLFPQNTIFWAAFPHIHLHCLRTFGLFSGKKVVPTFKSKILCLMDTVNQVPTTTTAEVSVSIDLYENKNTDFKTKTTETVTETKIFSFGAINENNTMTVLENKKNVPTIHSFITSKKKLERFRNKIIYYPIIRFRSSRRSSLKKGKKKRRRKLLTLITSVASGNYLAQTICDPSFMFVGKWPNVEITDTCCRVGWILLFIHLAKCSRHCANILLSNHWFLSFGTNQFVYW</sequence>
<evidence type="ECO:0000313" key="2">
    <source>
        <dbReference type="Proteomes" id="UP000241719"/>
    </source>
</evidence>